<dbReference type="SUPFAM" id="SSF63411">
    <property type="entry name" value="LuxS/MPP-like metallohydrolase"/>
    <property type="match status" value="1"/>
</dbReference>
<dbReference type="AlphaFoldDB" id="W1YJ55"/>
<reference evidence="2" key="1">
    <citation type="submission" date="2013-12" db="EMBL/GenBank/DDBJ databases">
        <title>A Varibaculum cambriense genome reconstructed from a premature infant gut community with otherwise low bacterial novelty that shifts toward anaerobic metabolism during the third week of life.</title>
        <authorList>
            <person name="Brown C.T."/>
            <person name="Sharon I."/>
            <person name="Thomas B.C."/>
            <person name="Castelle C.J."/>
            <person name="Morowitz M.J."/>
            <person name="Banfield J.F."/>
        </authorList>
    </citation>
    <scope>NUCLEOTIDE SEQUENCE</scope>
</reference>
<feature type="non-terminal residue" evidence="2">
    <location>
        <position position="99"/>
    </location>
</feature>
<comment type="caution">
    <text evidence="2">The sequence shown here is derived from an EMBL/GenBank/DDBJ whole genome shotgun (WGS) entry which is preliminary data.</text>
</comment>
<evidence type="ECO:0000259" key="1">
    <source>
        <dbReference type="Pfam" id="PF08367"/>
    </source>
</evidence>
<dbReference type="GO" id="GO:0046872">
    <property type="term" value="F:metal ion binding"/>
    <property type="evidence" value="ECO:0007669"/>
    <property type="project" value="InterPro"/>
</dbReference>
<accession>W1YJ55</accession>
<protein>
    <submittedName>
        <fullName evidence="2">Peptidase M16C associated protein</fullName>
    </submittedName>
</protein>
<gene>
    <name evidence="2" type="ORF">Q604_UNBC04845G0001</name>
</gene>
<dbReference type="Gene3D" id="3.30.830.10">
    <property type="entry name" value="Metalloenzyme, LuxS/M16 peptidase-like"/>
    <property type="match status" value="1"/>
</dbReference>
<evidence type="ECO:0000313" key="2">
    <source>
        <dbReference type="EMBL" id="ETJ41229.1"/>
    </source>
</evidence>
<dbReference type="EMBL" id="AZMM01004845">
    <property type="protein sequence ID" value="ETJ41229.1"/>
    <property type="molecule type" value="Genomic_DNA"/>
</dbReference>
<dbReference type="Pfam" id="PF08367">
    <property type="entry name" value="M16C_assoc"/>
    <property type="match status" value="1"/>
</dbReference>
<name>W1YJ55_9ZZZZ</name>
<feature type="non-terminal residue" evidence="2">
    <location>
        <position position="1"/>
    </location>
</feature>
<sequence>PTFTKGINYVGLYFKLNCLTEEDLFYADILSDILGRVDTSERGYEALAKDINMNLGGLSSDITAISKDGKRDEFTPLMIVRAKALHSKLPDLCRLINEV</sequence>
<dbReference type="InterPro" id="IPR011249">
    <property type="entry name" value="Metalloenz_LuxS/M16"/>
</dbReference>
<dbReference type="InterPro" id="IPR013578">
    <property type="entry name" value="Peptidase_M16C_assoc"/>
</dbReference>
<dbReference type="GO" id="GO:0006508">
    <property type="term" value="P:proteolysis"/>
    <property type="evidence" value="ECO:0007669"/>
    <property type="project" value="InterPro"/>
</dbReference>
<proteinExistence type="predicted"/>
<feature type="domain" description="Peptidase M16C associated" evidence="1">
    <location>
        <begin position="2"/>
        <end position="99"/>
    </location>
</feature>
<organism evidence="2">
    <name type="scientific">human gut metagenome</name>
    <dbReference type="NCBI Taxonomy" id="408170"/>
    <lineage>
        <taxon>unclassified sequences</taxon>
        <taxon>metagenomes</taxon>
        <taxon>organismal metagenomes</taxon>
    </lineage>
</organism>